<dbReference type="OrthoDB" id="300476at2759"/>
<dbReference type="CDD" id="cd00064">
    <property type="entry name" value="FU"/>
    <property type="match status" value="1"/>
</dbReference>
<keyword evidence="1" id="KW-0812">Transmembrane</keyword>
<feature type="transmembrane region" description="Helical" evidence="1">
    <location>
        <begin position="2584"/>
        <end position="2606"/>
    </location>
</feature>
<feature type="transmembrane region" description="Helical" evidence="1">
    <location>
        <begin position="2889"/>
        <end position="2907"/>
    </location>
</feature>
<evidence type="ECO:0000313" key="3">
    <source>
        <dbReference type="Proteomes" id="UP000692954"/>
    </source>
</evidence>
<comment type="caution">
    <text evidence="2">The sequence shown here is derived from an EMBL/GenBank/DDBJ whole genome shotgun (WGS) entry which is preliminary data.</text>
</comment>
<gene>
    <name evidence="2" type="ORF">PSON_ATCC_30995.1.T1620001</name>
</gene>
<sequence length="3054" mass="357956">MKLIQHKSSRYITKIYNLFTLALLLNKIQNILACPFNNYKDAIMNSESQTWMKILPENEAVALGFWTFSIPLFVKSENSNVGQEFKIDEPSLGEFLFLLRNTENNEHIIVGYNSFDYIQQKVHHIFRFKNSAEVQKMDFHFECLQYEGKWIFHLIILEKKIQKIMIKVNQQEEQSTNFNFENQLNLGITIGGKGYINNLNLNYFKGVFTELIYYPIIAYQESLFQKLMNYCKIPQKIDKEQIINIIQGLKIFKGDQVLQLPIDHYGNNYCLQGWVKYKLKNINEESQILIKITGLNNFEQEKILGDELFRFEVYFSRNNPEQTQIIVNADAYGMPIQQSFQSQHDLFFQGSSNSKYDVIQAKKIYKDLQSQNYFEGLQQWHYIQYEYGRNNLNERMLLMIKFSNELGLLKDNLGNDIFSGSFRNYKFNLFFGGDNLNNNIINHNFLNGNIYDFKFYYNYNEDKAFMQNCHYSCLTCNGPQEQNCLTCDPNSNRYYQEELNMCKCYSEYLDKGIQICDNQFDSSIILEEQQINLEISCPLGYFRLPNNKGNEYDCIECPSQIRMNSIQCIDCLLYPKTWYLKPVCKLDYKQVFSKYNDETLIMKERIPMQYDVYLIGNDQQLHLHTEYEDYCEYTLDVDVYCHKIAQSHLGTTATLKCKYNYLYDMDNYVCLKSKYICKTYDISGYCINCLSNMYLIWYYCTPCPNTCSSCQNNGLNQALCQSCISQYTIKNGQCLKCGINCEICEDSYNESLNYHYLKCLKCIDPSLYLFSLDGINCIQNTIQHCKYAFQTLIDDFTINSLDINFNPQFDQSKITLLCAKCESNYLFVFENQSCVYYDKNDQCEIGIGQLKNSDQSLELTLCLKSNQYQNQVVEFIQNCNQIIDNCYVCLETNIQNYFICLECLNGYYSEQISGKCVLCPIELQCMQCYSQNSIVKDYWKKEIRAFYRKYIEIKNIHQYIQNAQSQNVKDYEIICSSCQDGYKLYKNKCLKYCTDSCLECLFQDDQYICIRCIKNEKGRQQSLLNNECIDCPENCQLCKPRTQLEIKQINPLFNSTKYLKYTNQCIKSYNDQHYYYDEDLSLFVECQLKLNKDGCFKQIIIQFNLYPDQSSYLNDLNLLQDEQSRIEFKKINKYLKDINSFDHLFSEYENDDFYTLANKKQIKSIIIKIIGLKNARLIVTGVLSHQFSINIFSVINIELVFEMQQGTVITIKEVFQFSNFNKITLINIIFDSCKPCIEQKKLIFESVFPQIITFEQITIQQIWKPYYFDYLLIEMKNVQSFFANSLKFISFGLRVIDNFFTIYESNTIKTIIFQDLEITNCQFYDQTIFNLGLKQDDLIEFNNVKIQNTTFNNVSFIYVEYLNQIGIIKFNNSQITSFISDCKTFLSLQYFREVVMINFHLTKSIITNSTILVLNNKAFLEEIIFTSNTFNTNSMGIININQLSNLEYNYLFQNIQFENNQYSSIIKFIKLNKYQSQTQRIKIDEIKIINNYLTDETLNYNQQQNDSSLVLIQFEDIYMTNFFINRGFGLSEFSLQESKILQIINGEIKQDKFNFLGLHQNLNCQLRYVNGQFYPLSIFIGSFQNVFLQNITVSSTSSYNFPIIQIQSALLSQTKNLEKLILDGINFLSNLLILTDAQLQICLIQINSLQEILIQLNNLQFIQNVLHEYDQDDLIKQNGMLSINCPNCQIILQNSIFVKNIVTNSSGTILSINSKSLELKNNSFESNNIFNYSILQPHILWGFSQLVTYETINQIFRVKSLSGNGMFWVQTLNILNNSFQNSVGQQGGCFSIFAQRSSNIIIQNNQFFNFSTQFYQEIEQGGVIYIDGSSVTSLQILIQNIKVQNINCRQYGGFLYLKSNKSLTNLHIINMILKDVYAQQGSVIFTSYSRLVEDLQTIFISGLQIINSHNGYFQFLNKFTMITDNFEKYYLINNRTSIYVEYGSEIIIQNVSVYYLILESFFNSQNIRNITIDTIIIENSYISNQLMFINPLTYIDVTIRLRNIKIELINIGFEFQNLTCLNSTFRQSDTFYECPIEIQQAPKQLSSVSQINESNGFCFYNSIKKELDLSHSGLIFLKCSTFQCQVEIVEIYLRHIFCDVCNFGLISTELQESIQIQFKIQLINKIRISNSNCGEKGCIVVQKTQQVSNLNYNEQQNSSQYELQISNYICIENIGYNGTCLYLNQIKTQIINSNFQSNNASNNGGALYILGQQPLIIENTIITDNRANIGGGLYLLDQFPIDYKKTNTIVFQNYAILYSNNIASIPEKLSIRLKNDLSILNTTNLVENSSIKIDEIKIQPFYLINGELSEYIKLPSGQPLFKYQFYDWKNQLFVESNIIFRIQTLSRDMTYNEIPQIEQSSCLINSRVYNISKKDQNQEFTNNYTNYNEIKFNRNTSDYNLDDLIIYFNNEVANEIVLQLEFSCNSIKVPVFNEKYPYNVQSYHNDYKLRINIKTYDCQFGEIKNITKFSCDQCDSTIGLFSLTLNAQKCDIKDEISTIATYQNQLQLRGEYWRPYFDTKQISYCINLPMNCNGGWNQGDKSCLQGHLGALCEQCDLYDIRGDGSFSVVDKYLCGTCRDKEENLLIIVGVIIMSMIFIFITVSGNIKTVELHTKALPFKSMRISNYLNKAQSGILIKMLTNYLQIIVTITTFQLHFPQELNSTILAVGNPLQTVTYSLDCFLVDLIFVVIQYSRMIWQIIMPLLYINFFIGFYLIAAQFKLTFYNSSVLTTTLIYVYLYFSPNLIDGLVQLISYREISGYKWIQANVSERYDTRIHLKWMMYFCLPFLLILGIFIPCQLFYILYKNRKNLDQRSTRLYWGYLYHEYKREAYFWELIKILQKELIILSLIYYEDSIAVKGILVLFITYLYQELNSNYKPYTLSSLNKLDYYSANICMITISLAIGAYISQQSDVSELQILFYFLMALFNFFFLYKIITKIITEYSKTYEWVLDKIKESLKSKFPNLKNSIHFRNILKNKAEEKQRVYRAFRKLRVFGIPLAKRIIEQKTQSFENFKRFKIGEIIDSQGTLKVDAQVDLLEPQRVTMQRFLQSIYQ</sequence>
<keyword evidence="1" id="KW-1133">Transmembrane helix</keyword>
<feature type="transmembrane region" description="Helical" evidence="1">
    <location>
        <begin position="2695"/>
        <end position="2716"/>
    </location>
</feature>
<keyword evidence="3" id="KW-1185">Reference proteome</keyword>
<organism evidence="2 3">
    <name type="scientific">Paramecium sonneborni</name>
    <dbReference type="NCBI Taxonomy" id="65129"/>
    <lineage>
        <taxon>Eukaryota</taxon>
        <taxon>Sar</taxon>
        <taxon>Alveolata</taxon>
        <taxon>Ciliophora</taxon>
        <taxon>Intramacronucleata</taxon>
        <taxon>Oligohymenophorea</taxon>
        <taxon>Peniculida</taxon>
        <taxon>Parameciidae</taxon>
        <taxon>Paramecium</taxon>
    </lineage>
</organism>
<dbReference type="InterPro" id="IPR006212">
    <property type="entry name" value="Furin_repeat"/>
</dbReference>
<feature type="transmembrane region" description="Helical" evidence="1">
    <location>
        <begin position="2919"/>
        <end position="2936"/>
    </location>
</feature>
<feature type="transmembrane region" description="Helical" evidence="1">
    <location>
        <begin position="2634"/>
        <end position="2656"/>
    </location>
</feature>
<dbReference type="PANTHER" id="PTHR11319">
    <property type="entry name" value="G PROTEIN-COUPLED RECEPTOR-RELATED"/>
    <property type="match status" value="1"/>
</dbReference>
<evidence type="ECO:0000313" key="2">
    <source>
        <dbReference type="EMBL" id="CAD8125739.1"/>
    </source>
</evidence>
<dbReference type="EMBL" id="CAJJDN010000162">
    <property type="protein sequence ID" value="CAD8125739.1"/>
    <property type="molecule type" value="Genomic_DNA"/>
</dbReference>
<feature type="transmembrane region" description="Helical" evidence="1">
    <location>
        <begin position="2779"/>
        <end position="2804"/>
    </location>
</feature>
<feature type="transmembrane region" description="Helical" evidence="1">
    <location>
        <begin position="2723"/>
        <end position="2740"/>
    </location>
</feature>
<dbReference type="PANTHER" id="PTHR11319:SF35">
    <property type="entry name" value="OUTER MEMBRANE PROTEIN PMPC-RELATED"/>
    <property type="match status" value="1"/>
</dbReference>
<proteinExistence type="predicted"/>
<name>A0A8S1RFK5_9CILI</name>
<dbReference type="Proteomes" id="UP000692954">
    <property type="component" value="Unassembled WGS sequence"/>
</dbReference>
<protein>
    <submittedName>
        <fullName evidence="2">Uncharacterized protein</fullName>
    </submittedName>
</protein>
<keyword evidence="1" id="KW-0472">Membrane</keyword>
<evidence type="ECO:0000256" key="1">
    <source>
        <dbReference type="SAM" id="Phobius"/>
    </source>
</evidence>
<reference evidence="2" key="1">
    <citation type="submission" date="2021-01" db="EMBL/GenBank/DDBJ databases">
        <authorList>
            <consortium name="Genoscope - CEA"/>
            <person name="William W."/>
        </authorList>
    </citation>
    <scope>NUCLEOTIDE SEQUENCE</scope>
</reference>
<accession>A0A8S1RFK5</accession>